<sequence>MLTTIGNTSIHPDEPVKIMGIINVSPESFYQNSIKRTENEIQDTLSEMEASGVDIIDVGGMSTAPYLRTIIPVELEIKRLFNAVSAIRQISDIPISIDTPRSDVVRSLLKLEINAINDVTGLKYDTKMSKLAYENDLPIIIGAHISNNVNSYYSGDVHDTLSLIRDSITIAQKSNIDLDNMIVDPSIGFFRQSGNSPFFSRIKGMEWYIRDLEILSNIEMFKSLSIPLCVSISRKSFIQSLFGLNVEDRLIPSIISEVHCAIHGASLIRTHNVKETRQALDMLNLLRE</sequence>
<keyword evidence="7" id="KW-0460">Magnesium</keyword>
<feature type="domain" description="Pterin-binding" evidence="9">
    <location>
        <begin position="16"/>
        <end position="281"/>
    </location>
</feature>
<reference evidence="10 11" key="1">
    <citation type="submission" date="2019-02" db="EMBL/GenBank/DDBJ databases">
        <authorList>
            <person name="Lehtovirta-Morley E L."/>
        </authorList>
    </citation>
    <scope>NUCLEOTIDE SEQUENCE [LARGE SCALE GENOMIC DNA]</scope>
    <source>
        <strain evidence="10">NFRAN1</strain>
    </source>
</reference>
<dbReference type="Pfam" id="PF00809">
    <property type="entry name" value="Pterin_bind"/>
    <property type="match status" value="1"/>
</dbReference>
<evidence type="ECO:0000256" key="7">
    <source>
        <dbReference type="ARBA" id="ARBA00022842"/>
    </source>
</evidence>
<evidence type="ECO:0000256" key="6">
    <source>
        <dbReference type="ARBA" id="ARBA00022723"/>
    </source>
</evidence>
<evidence type="ECO:0000313" key="11">
    <source>
        <dbReference type="Proteomes" id="UP000294299"/>
    </source>
</evidence>
<proteinExistence type="predicted"/>
<gene>
    <name evidence="10" type="primary">folP</name>
    <name evidence="10" type="ORF">NFRAN_1877</name>
</gene>
<dbReference type="InterPro" id="IPR006390">
    <property type="entry name" value="DHP_synth_dom"/>
</dbReference>
<dbReference type="PANTHER" id="PTHR20941">
    <property type="entry name" value="FOLATE SYNTHESIS PROTEINS"/>
    <property type="match status" value="1"/>
</dbReference>
<dbReference type="GO" id="GO:0046654">
    <property type="term" value="P:tetrahydrofolate biosynthetic process"/>
    <property type="evidence" value="ECO:0007669"/>
    <property type="project" value="TreeGrafter"/>
</dbReference>
<dbReference type="GO" id="GO:0046872">
    <property type="term" value="F:metal ion binding"/>
    <property type="evidence" value="ECO:0007669"/>
    <property type="project" value="UniProtKB-KW"/>
</dbReference>
<keyword evidence="11" id="KW-1185">Reference proteome</keyword>
<comment type="catalytic activity">
    <reaction evidence="1">
        <text>(7,8-dihydropterin-6-yl)methyl diphosphate + 4-aminobenzoate = 7,8-dihydropteroate + diphosphate</text>
        <dbReference type="Rhea" id="RHEA:19949"/>
        <dbReference type="ChEBI" id="CHEBI:17836"/>
        <dbReference type="ChEBI" id="CHEBI:17839"/>
        <dbReference type="ChEBI" id="CHEBI:33019"/>
        <dbReference type="ChEBI" id="CHEBI:72950"/>
        <dbReference type="EC" id="2.5.1.15"/>
    </reaction>
</comment>
<dbReference type="NCBIfam" id="TIGR01496">
    <property type="entry name" value="DHPS"/>
    <property type="match status" value="1"/>
</dbReference>
<dbReference type="PANTHER" id="PTHR20941:SF1">
    <property type="entry name" value="FOLIC ACID SYNTHESIS PROTEIN FOL1"/>
    <property type="match status" value="1"/>
</dbReference>
<dbReference type="GeneID" id="39421181"/>
<dbReference type="GO" id="GO:0046656">
    <property type="term" value="P:folic acid biosynthetic process"/>
    <property type="evidence" value="ECO:0007669"/>
    <property type="project" value="UniProtKB-KW"/>
</dbReference>
<dbReference type="RefSeq" id="WP_134484440.1">
    <property type="nucleotide sequence ID" value="NZ_LR216287.1"/>
</dbReference>
<dbReference type="Proteomes" id="UP000294299">
    <property type="component" value="Chromosome NFRAN"/>
</dbReference>
<evidence type="ECO:0000256" key="8">
    <source>
        <dbReference type="ARBA" id="ARBA00022909"/>
    </source>
</evidence>
<dbReference type="PROSITE" id="PS50972">
    <property type="entry name" value="PTERIN_BINDING"/>
    <property type="match status" value="1"/>
</dbReference>
<dbReference type="GO" id="GO:0004156">
    <property type="term" value="F:dihydropteroate synthase activity"/>
    <property type="evidence" value="ECO:0007669"/>
    <property type="project" value="UniProtKB-EC"/>
</dbReference>
<evidence type="ECO:0000256" key="3">
    <source>
        <dbReference type="ARBA" id="ARBA00004763"/>
    </source>
</evidence>
<dbReference type="EC" id="2.5.1.15" evidence="4"/>
<dbReference type="Gene3D" id="3.20.20.20">
    <property type="entry name" value="Dihydropteroate synthase-like"/>
    <property type="match status" value="1"/>
</dbReference>
<dbReference type="SUPFAM" id="SSF51717">
    <property type="entry name" value="Dihydropteroate synthetase-like"/>
    <property type="match status" value="1"/>
</dbReference>
<dbReference type="InterPro" id="IPR000489">
    <property type="entry name" value="Pterin-binding_dom"/>
</dbReference>
<accession>A0A484ID99</accession>
<evidence type="ECO:0000259" key="9">
    <source>
        <dbReference type="PROSITE" id="PS50972"/>
    </source>
</evidence>
<evidence type="ECO:0000256" key="1">
    <source>
        <dbReference type="ARBA" id="ARBA00000012"/>
    </source>
</evidence>
<evidence type="ECO:0000256" key="5">
    <source>
        <dbReference type="ARBA" id="ARBA00022679"/>
    </source>
</evidence>
<dbReference type="PROSITE" id="PS00793">
    <property type="entry name" value="DHPS_2"/>
    <property type="match status" value="1"/>
</dbReference>
<comment type="cofactor">
    <cofactor evidence="2">
        <name>Mg(2+)</name>
        <dbReference type="ChEBI" id="CHEBI:18420"/>
    </cofactor>
</comment>
<dbReference type="EMBL" id="LR216287">
    <property type="protein sequence ID" value="VFJ14199.1"/>
    <property type="molecule type" value="Genomic_DNA"/>
</dbReference>
<keyword evidence="5 10" id="KW-0808">Transferase</keyword>
<comment type="pathway">
    <text evidence="3">Cofactor biosynthesis; tetrahydrofolate biosynthesis; 7,8-dihydrofolate from 2-amino-4-hydroxy-6-hydroxymethyl-7,8-dihydropteridine diphosphate and 4-aminobenzoate: step 1/2.</text>
</comment>
<keyword evidence="8" id="KW-0289">Folate biosynthesis</keyword>
<dbReference type="OrthoDB" id="371861at2157"/>
<dbReference type="InterPro" id="IPR011005">
    <property type="entry name" value="Dihydropteroate_synth-like_sf"/>
</dbReference>
<keyword evidence="6" id="KW-0479">Metal-binding</keyword>
<dbReference type="AlphaFoldDB" id="A0A484ID99"/>
<evidence type="ECO:0000313" key="10">
    <source>
        <dbReference type="EMBL" id="VFJ14199.1"/>
    </source>
</evidence>
<organism evidence="10 11">
    <name type="scientific">Candidatus Nitrosocosmicus franklandianus</name>
    <dbReference type="NCBI Taxonomy" id="1798806"/>
    <lineage>
        <taxon>Archaea</taxon>
        <taxon>Nitrososphaerota</taxon>
        <taxon>Nitrososphaeria</taxon>
        <taxon>Nitrososphaerales</taxon>
        <taxon>Nitrososphaeraceae</taxon>
        <taxon>Candidatus Nitrosocosmicus</taxon>
    </lineage>
</organism>
<dbReference type="InterPro" id="IPR045031">
    <property type="entry name" value="DHP_synth-like"/>
</dbReference>
<evidence type="ECO:0000256" key="4">
    <source>
        <dbReference type="ARBA" id="ARBA00012458"/>
    </source>
</evidence>
<protein>
    <recommendedName>
        <fullName evidence="4">dihydropteroate synthase</fullName>
        <ecNumber evidence="4">2.5.1.15</ecNumber>
    </recommendedName>
</protein>
<name>A0A484ID99_9ARCH</name>
<evidence type="ECO:0000256" key="2">
    <source>
        <dbReference type="ARBA" id="ARBA00001946"/>
    </source>
</evidence>
<dbReference type="KEGG" id="nfn:NFRAN_1877"/>